<proteinExistence type="predicted"/>
<dbReference type="Gramene" id="KQL06336">
    <property type="protein sequence ID" value="KQL06336"/>
    <property type="gene ID" value="SETIT_005416mg"/>
</dbReference>
<evidence type="ECO:0000313" key="1">
    <source>
        <dbReference type="EnsemblPlants" id="KQL06336"/>
    </source>
</evidence>
<dbReference type="Proteomes" id="UP000004995">
    <property type="component" value="Unassembled WGS sequence"/>
</dbReference>
<protein>
    <submittedName>
        <fullName evidence="1">Uncharacterized protein</fullName>
    </submittedName>
</protein>
<dbReference type="AlphaFoldDB" id="K3XU09"/>
<name>K3XU09_SETIT</name>
<reference evidence="1" key="2">
    <citation type="submission" date="2018-08" db="UniProtKB">
        <authorList>
            <consortium name="EnsemblPlants"/>
        </authorList>
    </citation>
    <scope>IDENTIFICATION</scope>
    <source>
        <strain evidence="1">Yugu1</strain>
    </source>
</reference>
<organism evidence="1 2">
    <name type="scientific">Setaria italica</name>
    <name type="common">Foxtail millet</name>
    <name type="synonym">Panicum italicum</name>
    <dbReference type="NCBI Taxonomy" id="4555"/>
    <lineage>
        <taxon>Eukaryota</taxon>
        <taxon>Viridiplantae</taxon>
        <taxon>Streptophyta</taxon>
        <taxon>Embryophyta</taxon>
        <taxon>Tracheophyta</taxon>
        <taxon>Spermatophyta</taxon>
        <taxon>Magnoliopsida</taxon>
        <taxon>Liliopsida</taxon>
        <taxon>Poales</taxon>
        <taxon>Poaceae</taxon>
        <taxon>PACMAD clade</taxon>
        <taxon>Panicoideae</taxon>
        <taxon>Panicodae</taxon>
        <taxon>Paniceae</taxon>
        <taxon>Cenchrinae</taxon>
        <taxon>Setaria</taxon>
    </lineage>
</organism>
<sequence length="30" mass="3297">MLKTITVTITNRALATCICHHTCSFSMDPS</sequence>
<reference evidence="2" key="1">
    <citation type="journal article" date="2012" name="Nat. Biotechnol.">
        <title>Reference genome sequence of the model plant Setaria.</title>
        <authorList>
            <person name="Bennetzen J.L."/>
            <person name="Schmutz J."/>
            <person name="Wang H."/>
            <person name="Percifield R."/>
            <person name="Hawkins J."/>
            <person name="Pontaroli A.C."/>
            <person name="Estep M."/>
            <person name="Feng L."/>
            <person name="Vaughn J.N."/>
            <person name="Grimwood J."/>
            <person name="Jenkins J."/>
            <person name="Barry K."/>
            <person name="Lindquist E."/>
            <person name="Hellsten U."/>
            <person name="Deshpande S."/>
            <person name="Wang X."/>
            <person name="Wu X."/>
            <person name="Mitros T."/>
            <person name="Triplett J."/>
            <person name="Yang X."/>
            <person name="Ye C.Y."/>
            <person name="Mauro-Herrera M."/>
            <person name="Wang L."/>
            <person name="Li P."/>
            <person name="Sharma M."/>
            <person name="Sharma R."/>
            <person name="Ronald P.C."/>
            <person name="Panaud O."/>
            <person name="Kellogg E.A."/>
            <person name="Brutnell T.P."/>
            <person name="Doust A.N."/>
            <person name="Tuskan G.A."/>
            <person name="Rokhsar D."/>
            <person name="Devos K.M."/>
        </authorList>
    </citation>
    <scope>NUCLEOTIDE SEQUENCE [LARGE SCALE GENOMIC DNA]</scope>
    <source>
        <strain evidence="2">cv. Yugu1</strain>
    </source>
</reference>
<dbReference type="EnsemblPlants" id="KQL06336">
    <property type="protein sequence ID" value="KQL06336"/>
    <property type="gene ID" value="SETIT_005416mg"/>
</dbReference>
<dbReference type="HOGENOM" id="CLU_3407038_0_0_1"/>
<keyword evidence="2" id="KW-1185">Reference proteome</keyword>
<dbReference type="InParanoid" id="K3XU09"/>
<accession>K3XU09</accession>
<dbReference type="EMBL" id="AGNK02003243">
    <property type="status" value="NOT_ANNOTATED_CDS"/>
    <property type="molecule type" value="Genomic_DNA"/>
</dbReference>
<evidence type="ECO:0000313" key="2">
    <source>
        <dbReference type="Proteomes" id="UP000004995"/>
    </source>
</evidence>